<dbReference type="Gene3D" id="1.10.1760.20">
    <property type="match status" value="1"/>
</dbReference>
<evidence type="ECO:0000256" key="6">
    <source>
        <dbReference type="ARBA" id="ARBA00022989"/>
    </source>
</evidence>
<organism evidence="10 11">
    <name type="scientific">Thermosipho affectus</name>
    <dbReference type="NCBI Taxonomy" id="660294"/>
    <lineage>
        <taxon>Bacteria</taxon>
        <taxon>Thermotogati</taxon>
        <taxon>Thermotogota</taxon>
        <taxon>Thermotogae</taxon>
        <taxon>Thermotogales</taxon>
        <taxon>Fervidobacteriaceae</taxon>
        <taxon>Thermosipho</taxon>
    </lineage>
</organism>
<comment type="function">
    <text evidence="8">Probably a riboflavin-binding protein that interacts with the energy-coupling factor (ECF) ABC-transporter complex.</text>
</comment>
<comment type="caution">
    <text evidence="10">The sequence shown here is derived from an EMBL/GenBank/DDBJ whole genome shotgun (WGS) entry which is preliminary data.</text>
</comment>
<evidence type="ECO:0000313" key="11">
    <source>
        <dbReference type="Proteomes" id="UP000242616"/>
    </source>
</evidence>
<evidence type="ECO:0000256" key="8">
    <source>
        <dbReference type="PIRNR" id="PIRNR037778"/>
    </source>
</evidence>
<evidence type="ECO:0000256" key="9">
    <source>
        <dbReference type="SAM" id="Phobius"/>
    </source>
</evidence>
<dbReference type="PANTHER" id="PTHR38438:SF1">
    <property type="entry name" value="RIBOFLAVIN TRANSPORTER RIBU"/>
    <property type="match status" value="1"/>
</dbReference>
<evidence type="ECO:0000256" key="4">
    <source>
        <dbReference type="ARBA" id="ARBA00022475"/>
    </source>
</evidence>
<dbReference type="EMBL" id="LBFC01000018">
    <property type="protein sequence ID" value="ONN27299.1"/>
    <property type="molecule type" value="Genomic_DNA"/>
</dbReference>
<dbReference type="RefSeq" id="WP_077198379.1">
    <property type="nucleotide sequence ID" value="NZ_LBFC01000018.1"/>
</dbReference>
<evidence type="ECO:0000256" key="7">
    <source>
        <dbReference type="ARBA" id="ARBA00023136"/>
    </source>
</evidence>
<dbReference type="Proteomes" id="UP000242616">
    <property type="component" value="Unassembled WGS sequence"/>
</dbReference>
<feature type="transmembrane region" description="Helical" evidence="9">
    <location>
        <begin position="41"/>
        <end position="61"/>
    </location>
</feature>
<feature type="transmembrane region" description="Helical" evidence="9">
    <location>
        <begin position="73"/>
        <end position="95"/>
    </location>
</feature>
<evidence type="ECO:0000313" key="10">
    <source>
        <dbReference type="EMBL" id="ONN27299.1"/>
    </source>
</evidence>
<dbReference type="Pfam" id="PF12822">
    <property type="entry name" value="ECF_trnsprt"/>
    <property type="match status" value="1"/>
</dbReference>
<evidence type="ECO:0000256" key="1">
    <source>
        <dbReference type="ARBA" id="ARBA00004651"/>
    </source>
</evidence>
<keyword evidence="5 9" id="KW-0812">Transmembrane</keyword>
<evidence type="ECO:0000256" key="3">
    <source>
        <dbReference type="ARBA" id="ARBA00022448"/>
    </source>
</evidence>
<accession>A0ABX3IHI0</accession>
<reference evidence="10 11" key="1">
    <citation type="submission" date="2015-06" db="EMBL/GenBank/DDBJ databases">
        <title>Genome sequencing of Thermotogales isolates from hydrothermal vents.</title>
        <authorList>
            <person name="Haverkamp T.H."/>
            <person name="Kublanov I.V."/>
            <person name="Nesbo C.L."/>
        </authorList>
    </citation>
    <scope>NUCLEOTIDE SEQUENCE [LARGE SCALE GENOMIC DNA]</scope>
    <source>
        <strain evidence="11">ik275mar</strain>
    </source>
</reference>
<keyword evidence="4 8" id="KW-1003">Cell membrane</keyword>
<name>A0ABX3IHI0_9BACT</name>
<evidence type="ECO:0000256" key="5">
    <source>
        <dbReference type="ARBA" id="ARBA00022692"/>
    </source>
</evidence>
<dbReference type="PIRSF" id="PIRSF037778">
    <property type="entry name" value="UCP037778_transp_RibU"/>
    <property type="match status" value="1"/>
</dbReference>
<dbReference type="PANTHER" id="PTHR38438">
    <property type="entry name" value="RIBOFLAVIN TRANSPORTER RIBU"/>
    <property type="match status" value="1"/>
</dbReference>
<proteinExistence type="inferred from homology"/>
<keyword evidence="7 8" id="KW-0472">Membrane</keyword>
<dbReference type="InterPro" id="IPR024529">
    <property type="entry name" value="ECF_trnsprt_substrate-spec"/>
</dbReference>
<keyword evidence="3 8" id="KW-0813">Transport</keyword>
<sequence length="180" mass="19925">MKNAKKVAIIGVFAALSFVVMYIEFPIFPAVNFLKYDPSDILALLVSFVYSPTVGLIVLAIKDILFFIFKSGDIVGIAMNFAAGTLFIVPTAMIYANKGRVREILGYIVGITAATGGMALLNIVVVPYYWKISLSDVFKLLPWIIGFNAIKFFIDSVVNAIIHKKVKGILEPDENIRREE</sequence>
<comment type="similarity">
    <text evidence="2 8">Belongs to the prokaryotic riboflavin transporter (P-RFT) (TC 2.A.87) family.</text>
</comment>
<keyword evidence="6 9" id="KW-1133">Transmembrane helix</keyword>
<evidence type="ECO:0000256" key="2">
    <source>
        <dbReference type="ARBA" id="ARBA00005540"/>
    </source>
</evidence>
<comment type="subcellular location">
    <subcellularLocation>
        <location evidence="1">Cell membrane</location>
        <topology evidence="1">Multi-pass membrane protein</topology>
    </subcellularLocation>
</comment>
<feature type="transmembrane region" description="Helical" evidence="9">
    <location>
        <begin position="7"/>
        <end position="29"/>
    </location>
</feature>
<keyword evidence="11" id="KW-1185">Reference proteome</keyword>
<dbReference type="InterPro" id="IPR025720">
    <property type="entry name" value="RibU"/>
</dbReference>
<feature type="transmembrane region" description="Helical" evidence="9">
    <location>
        <begin position="107"/>
        <end position="130"/>
    </location>
</feature>
<protein>
    <recommendedName>
        <fullName evidence="8">Riboflavin transporter</fullName>
    </recommendedName>
</protein>
<gene>
    <name evidence="10" type="ORF">XJ44_05855</name>
</gene>